<reference evidence="8 9" key="1">
    <citation type="submission" date="2021-09" db="EMBL/GenBank/DDBJ databases">
        <title>Genomic insights and catalytic innovation underlie evolution of tropane alkaloids biosynthesis.</title>
        <authorList>
            <person name="Wang Y.-J."/>
            <person name="Tian T."/>
            <person name="Huang J.-P."/>
            <person name="Huang S.-X."/>
        </authorList>
    </citation>
    <scope>NUCLEOTIDE SEQUENCE [LARGE SCALE GENOMIC DNA]</scope>
    <source>
        <strain evidence="8">KIB-2018</strain>
        <tissue evidence="8">Leaf</tissue>
    </source>
</reference>
<evidence type="ECO:0000256" key="5">
    <source>
        <dbReference type="RuleBase" id="RU364012"/>
    </source>
</evidence>
<comment type="caution">
    <text evidence="8">The sequence shown here is derived from an EMBL/GenBank/DDBJ whole genome shotgun (WGS) entry which is preliminary data.</text>
</comment>
<feature type="coiled-coil region" evidence="6">
    <location>
        <begin position="409"/>
        <end position="436"/>
    </location>
</feature>
<dbReference type="Proteomes" id="UP001159364">
    <property type="component" value="Linkage Group LG02"/>
</dbReference>
<keyword evidence="6" id="KW-0175">Coiled coil</keyword>
<evidence type="ECO:0000256" key="4">
    <source>
        <dbReference type="ARBA" id="ARBA00023089"/>
    </source>
</evidence>
<dbReference type="GO" id="GO:0009908">
    <property type="term" value="P:flower development"/>
    <property type="evidence" value="ECO:0007669"/>
    <property type="project" value="UniProtKB-KW"/>
</dbReference>
<dbReference type="InterPro" id="IPR012474">
    <property type="entry name" value="Frigida"/>
</dbReference>
<sequence length="639" mass="71079">MDNPPMPNNNNHISFSSFKPEPLSPTQHSGPQPAFKTEPHDLPIIVQSQPQHHGNDPSKLLESIDGLANLSAAINAFKSKFDELQKHLDFIATAIEARSKILAFRPSNDEEQRKEQPQTEALLERENPTETDIPATSNPEKSELLVLCETMLGRGLRRYITAHLSNVPKLREEVPLALKRSPNPAKLVLDCIGRFFLQGSKAYTNKDSPMVTGREACVLVLEFLLLIDGKVKVEGAVSHEAEQAAIGWKKRLVAEGGLGRATEIDARGLLLLVSGYGIPNGFKNDDVWDLVVSCNSREIAPALRRSRALVSRISDIIEGRMKSGMKIEAVDIASILGIDDRFPPRKLLTSFLRDKEEWLKRKRKEVNHSLFLLKEVNEKHLSALKSVIKFLKDRKMDVEEVLPEVELKAMKLEKDISDHAKQIDDWKMQKRKAEESELSRNLMNQETKRPRFSEKRSTMISAPVVGLHEQRAAVHVEDLYNGSLRTNLLDGGFSGHVNSYSYATTVPNVSDTGYLPENVLGTMTGGPVYANGVGLQGVYDVSSAGSFPGVHRETLIDRDGQRVVNHAQSYGWTEIENTPFNERSIRQGFIRQPVSGLHEASPSVDGFLVPPNSTVTAASSRSSAYDLYRYAKATNSNVI</sequence>
<evidence type="ECO:0000256" key="2">
    <source>
        <dbReference type="ARBA" id="ARBA00022473"/>
    </source>
</evidence>
<dbReference type="Pfam" id="PF07899">
    <property type="entry name" value="Frigida"/>
    <property type="match status" value="1"/>
</dbReference>
<proteinExistence type="inferred from homology"/>
<dbReference type="PANTHER" id="PTHR31791:SF49">
    <property type="entry name" value="INACTIVE PROTEIN FRIGIDA"/>
    <property type="match status" value="1"/>
</dbReference>
<keyword evidence="9" id="KW-1185">Reference proteome</keyword>
<keyword evidence="2 5" id="KW-0217">Developmental protein</keyword>
<evidence type="ECO:0000313" key="8">
    <source>
        <dbReference type="EMBL" id="KAJ8772406.1"/>
    </source>
</evidence>
<feature type="region of interest" description="Disordered" evidence="7">
    <location>
        <begin position="106"/>
        <end position="137"/>
    </location>
</feature>
<dbReference type="GO" id="GO:0030154">
    <property type="term" value="P:cell differentiation"/>
    <property type="evidence" value="ECO:0007669"/>
    <property type="project" value="UniProtKB-KW"/>
</dbReference>
<feature type="compositionally biased region" description="Basic and acidic residues" evidence="7">
    <location>
        <begin position="107"/>
        <end position="128"/>
    </location>
</feature>
<keyword evidence="4 5" id="KW-0287">Flowering</keyword>
<protein>
    <recommendedName>
        <fullName evidence="5">FRIGIDA-like protein</fullName>
    </recommendedName>
</protein>
<evidence type="ECO:0000256" key="6">
    <source>
        <dbReference type="SAM" id="Coils"/>
    </source>
</evidence>
<evidence type="ECO:0000256" key="7">
    <source>
        <dbReference type="SAM" id="MobiDB-lite"/>
    </source>
</evidence>
<organism evidence="8 9">
    <name type="scientific">Erythroxylum novogranatense</name>
    <dbReference type="NCBI Taxonomy" id="1862640"/>
    <lineage>
        <taxon>Eukaryota</taxon>
        <taxon>Viridiplantae</taxon>
        <taxon>Streptophyta</taxon>
        <taxon>Embryophyta</taxon>
        <taxon>Tracheophyta</taxon>
        <taxon>Spermatophyta</taxon>
        <taxon>Magnoliopsida</taxon>
        <taxon>eudicotyledons</taxon>
        <taxon>Gunneridae</taxon>
        <taxon>Pentapetalae</taxon>
        <taxon>rosids</taxon>
        <taxon>fabids</taxon>
        <taxon>Malpighiales</taxon>
        <taxon>Erythroxylaceae</taxon>
        <taxon>Erythroxylum</taxon>
    </lineage>
</organism>
<evidence type="ECO:0000256" key="3">
    <source>
        <dbReference type="ARBA" id="ARBA00022782"/>
    </source>
</evidence>
<evidence type="ECO:0000313" key="9">
    <source>
        <dbReference type="Proteomes" id="UP001159364"/>
    </source>
</evidence>
<comment type="similarity">
    <text evidence="1 5">Belongs to the Frigida family.</text>
</comment>
<accession>A0AAV8TZG6</accession>
<dbReference type="EMBL" id="JAIWQS010000002">
    <property type="protein sequence ID" value="KAJ8772406.1"/>
    <property type="molecule type" value="Genomic_DNA"/>
</dbReference>
<evidence type="ECO:0000256" key="1">
    <source>
        <dbReference type="ARBA" id="ARBA00008956"/>
    </source>
</evidence>
<gene>
    <name evidence="8" type="ORF">K2173_027583</name>
</gene>
<feature type="compositionally biased region" description="Basic and acidic residues" evidence="7">
    <location>
        <begin position="446"/>
        <end position="455"/>
    </location>
</feature>
<name>A0AAV8TZG6_9ROSI</name>
<dbReference type="AlphaFoldDB" id="A0AAV8TZG6"/>
<dbReference type="PANTHER" id="PTHR31791">
    <property type="entry name" value="FRIGIDA-LIKE PROTEIN 3-RELATED"/>
    <property type="match status" value="1"/>
</dbReference>
<keyword evidence="3 5" id="KW-0221">Differentiation</keyword>
<feature type="region of interest" description="Disordered" evidence="7">
    <location>
        <begin position="436"/>
        <end position="455"/>
    </location>
</feature>
<feature type="region of interest" description="Disordered" evidence="7">
    <location>
        <begin position="1"/>
        <end position="41"/>
    </location>
</feature>